<protein>
    <submittedName>
        <fullName evidence="1">Uncharacterized protein</fullName>
    </submittedName>
</protein>
<proteinExistence type="predicted"/>
<keyword evidence="2" id="KW-1185">Reference proteome</keyword>
<dbReference type="Proteomes" id="UP001172386">
    <property type="component" value="Unassembled WGS sequence"/>
</dbReference>
<name>A0ACC3A6I1_9EURO</name>
<accession>A0ACC3A6I1</accession>
<comment type="caution">
    <text evidence="1">The sequence shown here is derived from an EMBL/GenBank/DDBJ whole genome shotgun (WGS) entry which is preliminary data.</text>
</comment>
<gene>
    <name evidence="1" type="ORF">H2198_005258</name>
</gene>
<evidence type="ECO:0000313" key="2">
    <source>
        <dbReference type="Proteomes" id="UP001172386"/>
    </source>
</evidence>
<reference evidence="1" key="1">
    <citation type="submission" date="2022-10" db="EMBL/GenBank/DDBJ databases">
        <title>Culturing micro-colonial fungi from biological soil crusts in the Mojave desert and describing Neophaeococcomyces mojavensis, and introducing the new genera and species Taxawa tesnikishii.</title>
        <authorList>
            <person name="Kurbessoian T."/>
            <person name="Stajich J.E."/>
        </authorList>
    </citation>
    <scope>NUCLEOTIDE SEQUENCE</scope>
    <source>
        <strain evidence="1">JES_112</strain>
    </source>
</reference>
<dbReference type="EMBL" id="JAPDRQ010000085">
    <property type="protein sequence ID" value="KAJ9656005.1"/>
    <property type="molecule type" value="Genomic_DNA"/>
</dbReference>
<sequence length="145" mass="15075">MAEPIPSASNDVDEVPKPTNAEDRKAAAALDALNANAMSQENGEGAGVKQPSAADQEALKGAMSRLEIAAGKGKKTTDDKKKTGEAKKDGGEVEVKKKIKVSQEDVQFLVNELDLSKNKATELLRGAEGSLEGAVRGFVIAGVKG</sequence>
<organism evidence="1 2">
    <name type="scientific">Neophaeococcomyces mojaviensis</name>
    <dbReference type="NCBI Taxonomy" id="3383035"/>
    <lineage>
        <taxon>Eukaryota</taxon>
        <taxon>Fungi</taxon>
        <taxon>Dikarya</taxon>
        <taxon>Ascomycota</taxon>
        <taxon>Pezizomycotina</taxon>
        <taxon>Eurotiomycetes</taxon>
        <taxon>Chaetothyriomycetidae</taxon>
        <taxon>Chaetothyriales</taxon>
        <taxon>Chaetothyriales incertae sedis</taxon>
        <taxon>Neophaeococcomyces</taxon>
    </lineage>
</organism>
<evidence type="ECO:0000313" key="1">
    <source>
        <dbReference type="EMBL" id="KAJ9656005.1"/>
    </source>
</evidence>